<dbReference type="GO" id="GO:0008233">
    <property type="term" value="F:peptidase activity"/>
    <property type="evidence" value="ECO:0007669"/>
    <property type="project" value="UniProtKB-KW"/>
</dbReference>
<accession>A0ABV6DM53</accession>
<keyword evidence="1" id="KW-0378">Hydrolase</keyword>
<dbReference type="EMBL" id="JBHLWN010000060">
    <property type="protein sequence ID" value="MFC0213725.1"/>
    <property type="molecule type" value="Genomic_DNA"/>
</dbReference>
<protein>
    <submittedName>
        <fullName evidence="1">Spore protease YyaC</fullName>
    </submittedName>
</protein>
<dbReference type="NCBIfam" id="TIGR02841">
    <property type="entry name" value="spore_YyaC"/>
    <property type="match status" value="1"/>
</dbReference>
<keyword evidence="1" id="KW-0645">Protease</keyword>
<dbReference type="Proteomes" id="UP001589776">
    <property type="component" value="Unassembled WGS sequence"/>
</dbReference>
<proteinExistence type="predicted"/>
<dbReference type="InterPro" id="IPR009665">
    <property type="entry name" value="YyaC"/>
</dbReference>
<dbReference type="InterPro" id="IPR023430">
    <property type="entry name" value="Pept_HybD-like_dom_sf"/>
</dbReference>
<sequence>MTDKDEERKEYWRKLKGEQLDQFFMSVLREQGENAGPFAFVCIGTDRSTGDALGPLVGTMLQEAGYPHVIGTLEQPCDASNLAARIPAEIPPEATVIAIDAGLGQPASVGLFQVSNQPLCPGKSVGKSLPVVGDYAVAAFVNADGPRQIQVLQSTSLYRVMTMAKQLADAIIRVLPR</sequence>
<dbReference type="GO" id="GO:0006508">
    <property type="term" value="P:proteolysis"/>
    <property type="evidence" value="ECO:0007669"/>
    <property type="project" value="UniProtKB-KW"/>
</dbReference>
<dbReference type="Pfam" id="PF06866">
    <property type="entry name" value="DUF1256"/>
    <property type="match status" value="1"/>
</dbReference>
<comment type="caution">
    <text evidence="1">The sequence shown here is derived from an EMBL/GenBank/DDBJ whole genome shotgun (WGS) entry which is preliminary data.</text>
</comment>
<evidence type="ECO:0000313" key="1">
    <source>
        <dbReference type="EMBL" id="MFC0213725.1"/>
    </source>
</evidence>
<reference evidence="1 2" key="1">
    <citation type="submission" date="2024-09" db="EMBL/GenBank/DDBJ databases">
        <authorList>
            <person name="Sun Q."/>
            <person name="Mori K."/>
        </authorList>
    </citation>
    <scope>NUCLEOTIDE SEQUENCE [LARGE SCALE GENOMIC DNA]</scope>
    <source>
        <strain evidence="1 2">CCM 7759</strain>
    </source>
</reference>
<evidence type="ECO:0000313" key="2">
    <source>
        <dbReference type="Proteomes" id="UP001589776"/>
    </source>
</evidence>
<gene>
    <name evidence="1" type="primary">yyaC</name>
    <name evidence="1" type="ORF">ACFFK0_14870</name>
</gene>
<name>A0ABV6DM53_9BACL</name>
<organism evidence="1 2">
    <name type="scientific">Paenibacillus chartarius</name>
    <dbReference type="NCBI Taxonomy" id="747481"/>
    <lineage>
        <taxon>Bacteria</taxon>
        <taxon>Bacillati</taxon>
        <taxon>Bacillota</taxon>
        <taxon>Bacilli</taxon>
        <taxon>Bacillales</taxon>
        <taxon>Paenibacillaceae</taxon>
        <taxon>Paenibacillus</taxon>
    </lineage>
</organism>
<dbReference type="SUPFAM" id="SSF53163">
    <property type="entry name" value="HybD-like"/>
    <property type="match status" value="1"/>
</dbReference>
<keyword evidence="2" id="KW-1185">Reference proteome</keyword>
<dbReference type="RefSeq" id="WP_377471049.1">
    <property type="nucleotide sequence ID" value="NZ_JBHLWN010000060.1"/>
</dbReference>